<keyword evidence="3" id="KW-1185">Reference proteome</keyword>
<sequence length="97" mass="10953">MSSFPSRPSKDGAPSHRESIHERRSPQNYCSIHSRCRAVYIRQTRDRRVPSQTTTQLTVEDTDEDAVNPRGSHHRQFVGCAGLGSRYDPGGNQEVSR</sequence>
<gene>
    <name evidence="2" type="ORF">NITLEN_10448</name>
</gene>
<name>A0A330L3D1_9BACT</name>
<dbReference type="InParanoid" id="A0A330L3D1"/>
<evidence type="ECO:0000313" key="2">
    <source>
        <dbReference type="EMBL" id="SPP63362.1"/>
    </source>
</evidence>
<organism evidence="2 3">
    <name type="scientific">Nitrospira lenta</name>
    <dbReference type="NCBI Taxonomy" id="1436998"/>
    <lineage>
        <taxon>Bacteria</taxon>
        <taxon>Pseudomonadati</taxon>
        <taxon>Nitrospirota</taxon>
        <taxon>Nitrospiria</taxon>
        <taxon>Nitrospirales</taxon>
        <taxon>Nitrospiraceae</taxon>
        <taxon>Nitrospira</taxon>
    </lineage>
</organism>
<proteinExistence type="predicted"/>
<reference evidence="3" key="1">
    <citation type="submission" date="2018-04" db="EMBL/GenBank/DDBJ databases">
        <authorList>
            <person name="Lucker S."/>
            <person name="Sakoula D."/>
        </authorList>
    </citation>
    <scope>NUCLEOTIDE SEQUENCE [LARGE SCALE GENOMIC DNA]</scope>
</reference>
<protein>
    <submittedName>
        <fullName evidence="2">Uncharacterized protein</fullName>
    </submittedName>
</protein>
<dbReference type="Proteomes" id="UP000248168">
    <property type="component" value="Unassembled WGS sequence"/>
</dbReference>
<feature type="region of interest" description="Disordered" evidence="1">
    <location>
        <begin position="1"/>
        <end position="28"/>
    </location>
</feature>
<evidence type="ECO:0000256" key="1">
    <source>
        <dbReference type="SAM" id="MobiDB-lite"/>
    </source>
</evidence>
<dbReference type="AlphaFoldDB" id="A0A330L3D1"/>
<dbReference type="EMBL" id="OUNR01000001">
    <property type="protein sequence ID" value="SPP63362.1"/>
    <property type="molecule type" value="Genomic_DNA"/>
</dbReference>
<accession>A0A330L3D1</accession>
<feature type="compositionally biased region" description="Basic and acidic residues" evidence="1">
    <location>
        <begin position="8"/>
        <end position="25"/>
    </location>
</feature>
<feature type="region of interest" description="Disordered" evidence="1">
    <location>
        <begin position="63"/>
        <end position="97"/>
    </location>
</feature>
<evidence type="ECO:0000313" key="3">
    <source>
        <dbReference type="Proteomes" id="UP000248168"/>
    </source>
</evidence>